<organism evidence="1 2">
    <name type="scientific">Candidatus Jorgensenbacteria bacterium GWA1_54_12</name>
    <dbReference type="NCBI Taxonomy" id="1798468"/>
    <lineage>
        <taxon>Bacteria</taxon>
        <taxon>Candidatus Joergenseniibacteriota</taxon>
    </lineage>
</organism>
<dbReference type="STRING" id="1798468.A2110_00495"/>
<accession>A0A1F6BL04</accession>
<reference evidence="1 2" key="1">
    <citation type="journal article" date="2016" name="Nat. Commun.">
        <title>Thousands of microbial genomes shed light on interconnected biogeochemical processes in an aquifer system.</title>
        <authorList>
            <person name="Anantharaman K."/>
            <person name="Brown C.T."/>
            <person name="Hug L.A."/>
            <person name="Sharon I."/>
            <person name="Castelle C.J."/>
            <person name="Probst A.J."/>
            <person name="Thomas B.C."/>
            <person name="Singh A."/>
            <person name="Wilkins M.J."/>
            <person name="Karaoz U."/>
            <person name="Brodie E.L."/>
            <person name="Williams K.H."/>
            <person name="Hubbard S.S."/>
            <person name="Banfield J.F."/>
        </authorList>
    </citation>
    <scope>NUCLEOTIDE SEQUENCE [LARGE SCALE GENOMIC DNA]</scope>
</reference>
<proteinExistence type="predicted"/>
<dbReference type="AlphaFoldDB" id="A0A1F6BL04"/>
<name>A0A1F6BL04_9BACT</name>
<evidence type="ECO:0000313" key="1">
    <source>
        <dbReference type="EMBL" id="OGG37611.1"/>
    </source>
</evidence>
<evidence type="ECO:0000313" key="2">
    <source>
        <dbReference type="Proteomes" id="UP000176273"/>
    </source>
</evidence>
<comment type="caution">
    <text evidence="1">The sequence shown here is derived from an EMBL/GenBank/DDBJ whole genome shotgun (WGS) entry which is preliminary data.</text>
</comment>
<dbReference type="Proteomes" id="UP000176273">
    <property type="component" value="Unassembled WGS sequence"/>
</dbReference>
<protein>
    <submittedName>
        <fullName evidence="1">Uncharacterized protein</fullName>
    </submittedName>
</protein>
<sequence length="219" mass="24581">MEDSLLVINGGAACGNCRRIWTDWHYAVEVSGRNGARLIPVSVLTTKTSVGLELPAFVSCEGLVEEVLRHALITNFHLHGCENRGVAGVMRMGGGFLPVRFYGRTDMLGIGDNQLFHDNDASQEVLVWYAKMLAILFRDELVVDGWSYGRGKILRLAREDPFYEEKTKFLLWLTLSLTRERKGERFATRVLARAGASKLLPARERKFLAIDLHATNCGR</sequence>
<dbReference type="EMBL" id="MFKH01000006">
    <property type="protein sequence ID" value="OGG37611.1"/>
    <property type="molecule type" value="Genomic_DNA"/>
</dbReference>
<gene>
    <name evidence="1" type="ORF">A2110_00495</name>
</gene>